<feature type="signal peptide" evidence="1">
    <location>
        <begin position="1"/>
        <end position="22"/>
    </location>
</feature>
<dbReference type="InterPro" id="IPR036280">
    <property type="entry name" value="Multihaem_cyt_sf"/>
</dbReference>
<evidence type="ECO:0008006" key="4">
    <source>
        <dbReference type="Google" id="ProtNLM"/>
    </source>
</evidence>
<protein>
    <recommendedName>
        <fullName evidence="4">Cytochrome c domain-containing protein</fullName>
    </recommendedName>
</protein>
<evidence type="ECO:0000313" key="3">
    <source>
        <dbReference type="Proteomes" id="UP001064087"/>
    </source>
</evidence>
<accession>A0ABY6DCB4</accession>
<organism evidence="2 3">
    <name type="scientific">Roseovarius pelagicus</name>
    <dbReference type="NCBI Taxonomy" id="2980108"/>
    <lineage>
        <taxon>Bacteria</taxon>
        <taxon>Pseudomonadati</taxon>
        <taxon>Pseudomonadota</taxon>
        <taxon>Alphaproteobacteria</taxon>
        <taxon>Rhodobacterales</taxon>
        <taxon>Roseobacteraceae</taxon>
        <taxon>Roseovarius</taxon>
    </lineage>
</organism>
<dbReference type="Proteomes" id="UP001064087">
    <property type="component" value="Chromosome"/>
</dbReference>
<evidence type="ECO:0000313" key="2">
    <source>
        <dbReference type="EMBL" id="UXX83499.1"/>
    </source>
</evidence>
<evidence type="ECO:0000256" key="1">
    <source>
        <dbReference type="SAM" id="SignalP"/>
    </source>
</evidence>
<name>A0ABY6DCB4_9RHOB</name>
<keyword evidence="1" id="KW-0732">Signal</keyword>
<dbReference type="EMBL" id="CP106738">
    <property type="protein sequence ID" value="UXX83499.1"/>
    <property type="molecule type" value="Genomic_DNA"/>
</dbReference>
<keyword evidence="3" id="KW-1185">Reference proteome</keyword>
<reference evidence="2" key="1">
    <citation type="submission" date="2022-10" db="EMBL/GenBank/DDBJ databases">
        <title>Roseovarius pelagicus sp. nov., isolated from Arctic seawater.</title>
        <authorList>
            <person name="Hong Y.W."/>
            <person name="Hwang C.Y."/>
        </authorList>
    </citation>
    <scope>NUCLEOTIDE SEQUENCE</scope>
    <source>
        <strain evidence="2">HL-MP18</strain>
    </source>
</reference>
<dbReference type="SUPFAM" id="SSF48695">
    <property type="entry name" value="Multiheme cytochromes"/>
    <property type="match status" value="1"/>
</dbReference>
<proteinExistence type="predicted"/>
<gene>
    <name evidence="2" type="ORF">N7U68_02100</name>
</gene>
<sequence>MFKVLRLVLLFAILAPLPVSMAAQDTVNRADGLAAWERVYEVTSHPRCANCHVGPSDRPMWSGSSYGKVRPHGMNIQAGDSRIGAETIPCQTCHTVSDRGNPAPHAAPRVDTAWMLAPPEAHWFGQPSEVICNQLRDPERNGGRTPEELAEHLGHDIILHWAWSPGGTREAAPYSLAEHISDLEVWDAAGTPCPDD</sequence>
<feature type="chain" id="PRO_5047312461" description="Cytochrome c domain-containing protein" evidence="1">
    <location>
        <begin position="23"/>
        <end position="196"/>
    </location>
</feature>
<dbReference type="RefSeq" id="WP_263048079.1">
    <property type="nucleotide sequence ID" value="NZ_CP106738.1"/>
</dbReference>